<dbReference type="EMBL" id="FNAD01000006">
    <property type="protein sequence ID" value="SDD69470.1"/>
    <property type="molecule type" value="Genomic_DNA"/>
</dbReference>
<evidence type="ECO:0000313" key="7">
    <source>
        <dbReference type="EMBL" id="SDD69470.1"/>
    </source>
</evidence>
<dbReference type="GO" id="GO:0003723">
    <property type="term" value="F:RNA binding"/>
    <property type="evidence" value="ECO:0007669"/>
    <property type="project" value="InterPro"/>
</dbReference>
<dbReference type="GO" id="GO:0006396">
    <property type="term" value="P:RNA processing"/>
    <property type="evidence" value="ECO:0007669"/>
    <property type="project" value="InterPro"/>
</dbReference>
<dbReference type="SUPFAM" id="SSF55315">
    <property type="entry name" value="L30e-like"/>
    <property type="match status" value="1"/>
</dbReference>
<dbReference type="InterPro" id="IPR001537">
    <property type="entry name" value="SpoU_MeTrfase"/>
</dbReference>
<keyword evidence="3 7" id="KW-0808">Transferase</keyword>
<evidence type="ECO:0000256" key="2">
    <source>
        <dbReference type="ARBA" id="ARBA00022603"/>
    </source>
</evidence>
<evidence type="ECO:0000256" key="3">
    <source>
        <dbReference type="ARBA" id="ARBA00022679"/>
    </source>
</evidence>
<protein>
    <submittedName>
        <fullName evidence="7">RNA methyltransferase, TrmH family</fullName>
    </submittedName>
</protein>
<evidence type="ECO:0000313" key="8">
    <source>
        <dbReference type="Proteomes" id="UP000198949"/>
    </source>
</evidence>
<dbReference type="Pfam" id="PF00588">
    <property type="entry name" value="SpoU_methylase"/>
    <property type="match status" value="1"/>
</dbReference>
<gene>
    <name evidence="7" type="ORF">SAMN05216270_106214</name>
</gene>
<dbReference type="InterPro" id="IPR051259">
    <property type="entry name" value="rRNA_Methyltransferase"/>
</dbReference>
<dbReference type="Proteomes" id="UP000198949">
    <property type="component" value="Unassembled WGS sequence"/>
</dbReference>
<feature type="domain" description="tRNA/rRNA methyltransferase SpoU type" evidence="5">
    <location>
        <begin position="122"/>
        <end position="262"/>
    </location>
</feature>
<sequence length="296" mass="32561">MVGIDWLRVGVGHPAVRDVLNIARNTAPNRFNLVVADGLWAVELALELGSRLDRFFYAPELVRSSNAAKVAIEAASGAYRAYEVSAKTMQRMSERDAPEGLLALVAMPRWDPAQIELSEDALIFVTDGIEIPGNLGTLLRTADGAHAELLVMTNRRTRMSHPKVFRSSKGMSLHVPHIEFGQVDDAISWLTERGVHIYLADTQDSVHYRTMDCSGRTAIVVGNERYGITNPWYGHGFPRVGVPMLGVADSLNVSISAAILAYEARARKHHRQRCSAAGEVDGRRVAAPRSARSRPR</sequence>
<dbReference type="AlphaFoldDB" id="A0A1G6WU51"/>
<accession>A0A1G6WU51</accession>
<comment type="similarity">
    <text evidence="1">Belongs to the class IV-like SAM-binding methyltransferase superfamily. RNA methyltransferase TrmH family.</text>
</comment>
<dbReference type="OrthoDB" id="9794400at2"/>
<dbReference type="GO" id="GO:0032259">
    <property type="term" value="P:methylation"/>
    <property type="evidence" value="ECO:0007669"/>
    <property type="project" value="UniProtKB-KW"/>
</dbReference>
<organism evidence="7 8">
    <name type="scientific">Glycomyces harbinensis</name>
    <dbReference type="NCBI Taxonomy" id="58114"/>
    <lineage>
        <taxon>Bacteria</taxon>
        <taxon>Bacillati</taxon>
        <taxon>Actinomycetota</taxon>
        <taxon>Actinomycetes</taxon>
        <taxon>Glycomycetales</taxon>
        <taxon>Glycomycetaceae</taxon>
        <taxon>Glycomyces</taxon>
    </lineage>
</organism>
<dbReference type="Pfam" id="PF22435">
    <property type="entry name" value="MRM3-like_sub_bind"/>
    <property type="match status" value="1"/>
</dbReference>
<reference evidence="8" key="1">
    <citation type="submission" date="2016-10" db="EMBL/GenBank/DDBJ databases">
        <authorList>
            <person name="Varghese N."/>
            <person name="Submissions S."/>
        </authorList>
    </citation>
    <scope>NUCLEOTIDE SEQUENCE [LARGE SCALE GENOMIC DNA]</scope>
    <source>
        <strain evidence="8">CGMCC 4.3516</strain>
    </source>
</reference>
<dbReference type="GO" id="GO:0008173">
    <property type="term" value="F:RNA methyltransferase activity"/>
    <property type="evidence" value="ECO:0007669"/>
    <property type="project" value="InterPro"/>
</dbReference>
<proteinExistence type="inferred from homology"/>
<evidence type="ECO:0000256" key="1">
    <source>
        <dbReference type="ARBA" id="ARBA00007228"/>
    </source>
</evidence>
<dbReference type="InterPro" id="IPR029026">
    <property type="entry name" value="tRNA_m1G_MTases_N"/>
</dbReference>
<dbReference type="InterPro" id="IPR029064">
    <property type="entry name" value="Ribosomal_eL30-like_sf"/>
</dbReference>
<evidence type="ECO:0000256" key="4">
    <source>
        <dbReference type="SAM" id="MobiDB-lite"/>
    </source>
</evidence>
<dbReference type="PANTHER" id="PTHR43191:SF2">
    <property type="entry name" value="RRNA METHYLTRANSFERASE 3, MITOCHONDRIAL"/>
    <property type="match status" value="1"/>
</dbReference>
<feature type="region of interest" description="Disordered" evidence="4">
    <location>
        <begin position="273"/>
        <end position="296"/>
    </location>
</feature>
<dbReference type="Gene3D" id="3.40.1280.10">
    <property type="match status" value="1"/>
</dbReference>
<name>A0A1G6WU51_9ACTN</name>
<dbReference type="STRING" id="58114.SAMN05216270_106214"/>
<dbReference type="InterPro" id="IPR053888">
    <property type="entry name" value="MRM3-like_sub_bind"/>
</dbReference>
<evidence type="ECO:0000259" key="6">
    <source>
        <dbReference type="Pfam" id="PF22435"/>
    </source>
</evidence>
<dbReference type="PANTHER" id="PTHR43191">
    <property type="entry name" value="RRNA METHYLTRANSFERASE 3"/>
    <property type="match status" value="1"/>
</dbReference>
<dbReference type="RefSeq" id="WP_091034675.1">
    <property type="nucleotide sequence ID" value="NZ_FNAD01000006.1"/>
</dbReference>
<keyword evidence="8" id="KW-1185">Reference proteome</keyword>
<evidence type="ECO:0000259" key="5">
    <source>
        <dbReference type="Pfam" id="PF00588"/>
    </source>
</evidence>
<dbReference type="SUPFAM" id="SSF75217">
    <property type="entry name" value="alpha/beta knot"/>
    <property type="match status" value="1"/>
</dbReference>
<keyword evidence="2 7" id="KW-0489">Methyltransferase</keyword>
<dbReference type="Gene3D" id="3.30.1330.30">
    <property type="match status" value="1"/>
</dbReference>
<dbReference type="InterPro" id="IPR029028">
    <property type="entry name" value="Alpha/beta_knot_MTases"/>
</dbReference>
<feature type="domain" description="MRM3-like substrate binding" evidence="6">
    <location>
        <begin position="31"/>
        <end position="103"/>
    </location>
</feature>